<evidence type="ECO:0000313" key="2">
    <source>
        <dbReference type="Proteomes" id="UP000243535"/>
    </source>
</evidence>
<keyword evidence="2" id="KW-1185">Reference proteome</keyword>
<dbReference type="EMBL" id="CYHA01000008">
    <property type="protein sequence ID" value="CUA86597.1"/>
    <property type="molecule type" value="Genomic_DNA"/>
</dbReference>
<reference evidence="2" key="1">
    <citation type="submission" date="2015-08" db="EMBL/GenBank/DDBJ databases">
        <authorList>
            <person name="Varghese N."/>
        </authorList>
    </citation>
    <scope>NUCLEOTIDE SEQUENCE [LARGE SCALE GENOMIC DNA]</scope>
    <source>
        <strain evidence="2">DSM 17901</strain>
    </source>
</reference>
<dbReference type="Pfam" id="PF20314">
    <property type="entry name" value="DUF6610"/>
    <property type="match status" value="1"/>
</dbReference>
<evidence type="ECO:0000313" key="1">
    <source>
        <dbReference type="EMBL" id="CUA86597.1"/>
    </source>
</evidence>
<dbReference type="Proteomes" id="UP000243535">
    <property type="component" value="Unassembled WGS sequence"/>
</dbReference>
<accession>A0A0K6H7A0</accession>
<dbReference type="RefSeq" id="WP_055434446.1">
    <property type="nucleotide sequence ID" value="NZ_CYHA01000008.1"/>
</dbReference>
<name>A0A0K6H7A0_9NEIS</name>
<gene>
    <name evidence="1" type="ORF">Ga0061063_2728</name>
</gene>
<protein>
    <submittedName>
        <fullName evidence="1">Uncharacterized protein</fullName>
    </submittedName>
</protein>
<dbReference type="OrthoDB" id="1492722at2"/>
<dbReference type="InterPro" id="IPR046718">
    <property type="entry name" value="DUF6610"/>
</dbReference>
<dbReference type="AlphaFoldDB" id="A0A0K6H7A0"/>
<dbReference type="STRING" id="375574.GCA_001418035_02502"/>
<organism evidence="1 2">
    <name type="scientific">Gulbenkiania indica</name>
    <dbReference type="NCBI Taxonomy" id="375574"/>
    <lineage>
        <taxon>Bacteria</taxon>
        <taxon>Pseudomonadati</taxon>
        <taxon>Pseudomonadota</taxon>
        <taxon>Betaproteobacteria</taxon>
        <taxon>Neisseriales</taxon>
        <taxon>Chromobacteriaceae</taxon>
        <taxon>Gulbenkiania</taxon>
    </lineage>
</organism>
<sequence length="224" mass="25555">MSAPLKFVAHSRHVITLAAEFGWRPGARYTNLRDVRNVDFAGVGFLDIHWKRYDFMRHLAAAERLRPFMTVARDIESVQQLDAILREAEALQRFARHVVLVPKDPALHRRFHALLPPHFVPGFSVPTRYGGTALPPENYTRPVHLLGGRPDVQRRYADLMPVASLDCNRFTLDARFGDYFDGEIFRPHPQGGYDTCLRDSLANINHSWRGYRATALASGEKAHE</sequence>
<proteinExistence type="predicted"/>